<evidence type="ECO:0000256" key="1">
    <source>
        <dbReference type="ARBA" id="ARBA00001932"/>
    </source>
</evidence>
<dbReference type="PROSITE" id="PS00394">
    <property type="entry name" value="DNA_PHOTOLYASES_1_1"/>
    <property type="match status" value="1"/>
</dbReference>
<dbReference type="InterPro" id="IPR014729">
    <property type="entry name" value="Rossmann-like_a/b/a_fold"/>
</dbReference>
<feature type="site" description="Electron transfer via tryptophanyl radical" evidence="7">
    <location>
        <position position="420"/>
    </location>
</feature>
<comment type="cofactor">
    <cofactor evidence="1">
        <name>(6R)-5,10-methylene-5,6,7,8-tetrahydrofolate</name>
        <dbReference type="ChEBI" id="CHEBI:15636"/>
    </cofactor>
</comment>
<evidence type="ECO:0000256" key="8">
    <source>
        <dbReference type="SAM" id="MobiDB-lite"/>
    </source>
</evidence>
<keyword evidence="5" id="KW-0157">Chromophore</keyword>
<sequence length="596" mass="68213">MPPKRKVLRATSPIRPLASDSPRKRQRAIEHEGDTNRKSKGQSLQEEEAGIIQREFYPPEMSNERCERYNNNELPRPIEVLEKVLRETRAQRDQTPIGDAVVHWFKRDLRQSDNRALSQASAKARSKNVPLICMFIISPQDYQAHLTSPARVDFELRTLEVLRGDLGEKGIPLYTATIEDRKVVVGHVLDKCREWGAKHLYCNMEYEVDELRREARLVRLGLEKGVAVEVVHDDVVVPPGALKTGAGKQYSVYSPWFRAWEKYVHERPHCLEEAATPLPNPDYARERFQNIFDAALLSAPPNKRLSDEKRKHLAHLWPAGEHEAQSRLTRFLEEKVHKYRESRSVPAANSTAMLSVHFSAGTLAARRALRLALANTSGQASHGGWIAELAWRDFYKHVLAHWPYVCMSKPFKYEYTDIKWEYDDDLFRKWCEGRTGYPIVDAGMRQLNSMGWMHNRLRMITASFLAKDLLLDWRLGERYFMEHLIDGDFASNNGGWGFSASTGVDPQPYFRVFNPTLQSEKFDPEGTYIRKWVPELEGVEGKAIHDPYARGAGKVVEGRGYPRMVVEHKFARGRALERYKGGLGRGTANVGGGVHN</sequence>
<dbReference type="PRINTS" id="PR00147">
    <property type="entry name" value="DNAPHOTLYASE"/>
</dbReference>
<evidence type="ECO:0000313" key="11">
    <source>
        <dbReference type="Proteomes" id="UP001310890"/>
    </source>
</evidence>
<dbReference type="PANTHER" id="PTHR11455">
    <property type="entry name" value="CRYPTOCHROME"/>
    <property type="match status" value="1"/>
</dbReference>
<dbReference type="InterPro" id="IPR036155">
    <property type="entry name" value="Crypto/Photolyase_N_sf"/>
</dbReference>
<feature type="site" description="Electron transfer via tryptophanyl radical" evidence="7">
    <location>
        <position position="473"/>
    </location>
</feature>
<feature type="binding site" evidence="6">
    <location>
        <position position="339"/>
    </location>
    <ligand>
        <name>FAD</name>
        <dbReference type="ChEBI" id="CHEBI:57692"/>
    </ligand>
</feature>
<dbReference type="PROSITE" id="PS51645">
    <property type="entry name" value="PHR_CRY_ALPHA_BETA"/>
    <property type="match status" value="1"/>
</dbReference>
<dbReference type="GO" id="GO:0071949">
    <property type="term" value="F:FAD binding"/>
    <property type="evidence" value="ECO:0007669"/>
    <property type="project" value="TreeGrafter"/>
</dbReference>
<keyword evidence="4 6" id="KW-0274">FAD</keyword>
<dbReference type="PROSITE" id="PS00691">
    <property type="entry name" value="DNA_PHOTOLYASES_1_2"/>
    <property type="match status" value="1"/>
</dbReference>
<dbReference type="InterPro" id="IPR002081">
    <property type="entry name" value="Cryptochrome/DNA_photolyase_1"/>
</dbReference>
<feature type="binding site" evidence="6">
    <location>
        <begin position="388"/>
        <end position="395"/>
    </location>
    <ligand>
        <name>FAD</name>
        <dbReference type="ChEBI" id="CHEBI:57692"/>
    </ligand>
</feature>
<feature type="compositionally biased region" description="Basic and acidic residues" evidence="8">
    <location>
        <begin position="21"/>
        <end position="37"/>
    </location>
</feature>
<evidence type="ECO:0000259" key="9">
    <source>
        <dbReference type="PROSITE" id="PS51645"/>
    </source>
</evidence>
<gene>
    <name evidence="10" type="ORF">LTR62_005702</name>
</gene>
<organism evidence="10 11">
    <name type="scientific">Meristemomyces frigidus</name>
    <dbReference type="NCBI Taxonomy" id="1508187"/>
    <lineage>
        <taxon>Eukaryota</taxon>
        <taxon>Fungi</taxon>
        <taxon>Dikarya</taxon>
        <taxon>Ascomycota</taxon>
        <taxon>Pezizomycotina</taxon>
        <taxon>Dothideomycetes</taxon>
        <taxon>Dothideomycetidae</taxon>
        <taxon>Mycosphaerellales</taxon>
        <taxon>Teratosphaeriaceae</taxon>
        <taxon>Meristemomyces</taxon>
    </lineage>
</organism>
<dbReference type="InterPro" id="IPR005101">
    <property type="entry name" value="Cryptochr/Photolyase_FAD-bd"/>
</dbReference>
<dbReference type="GO" id="GO:0006139">
    <property type="term" value="P:nucleobase-containing compound metabolic process"/>
    <property type="evidence" value="ECO:0007669"/>
    <property type="project" value="UniProtKB-ARBA"/>
</dbReference>
<feature type="region of interest" description="Disordered" evidence="8">
    <location>
        <begin position="1"/>
        <end position="49"/>
    </location>
</feature>
<evidence type="ECO:0000256" key="6">
    <source>
        <dbReference type="PIRSR" id="PIRSR602081-1"/>
    </source>
</evidence>
<evidence type="ECO:0000256" key="3">
    <source>
        <dbReference type="ARBA" id="ARBA00022630"/>
    </source>
</evidence>
<name>A0AAN7YNC9_9PEZI</name>
<dbReference type="GO" id="GO:0006950">
    <property type="term" value="P:response to stress"/>
    <property type="evidence" value="ECO:0007669"/>
    <property type="project" value="UniProtKB-ARBA"/>
</dbReference>
<comment type="similarity">
    <text evidence="2">Belongs to the DNA photolyase class-1 family.</text>
</comment>
<dbReference type="InterPro" id="IPR006050">
    <property type="entry name" value="DNA_photolyase_N"/>
</dbReference>
<feature type="binding site" evidence="6">
    <location>
        <begin position="351"/>
        <end position="355"/>
    </location>
    <ligand>
        <name>FAD</name>
        <dbReference type="ChEBI" id="CHEBI:57692"/>
    </ligand>
</feature>
<evidence type="ECO:0000256" key="5">
    <source>
        <dbReference type="ARBA" id="ARBA00022991"/>
    </source>
</evidence>
<comment type="cofactor">
    <cofactor evidence="6">
        <name>FAD</name>
        <dbReference type="ChEBI" id="CHEBI:57692"/>
    </cofactor>
    <text evidence="6">Binds 1 FAD per subunit.</text>
</comment>
<dbReference type="GO" id="GO:0043153">
    <property type="term" value="P:entrainment of circadian clock by photoperiod"/>
    <property type="evidence" value="ECO:0007669"/>
    <property type="project" value="TreeGrafter"/>
</dbReference>
<evidence type="ECO:0000313" key="10">
    <source>
        <dbReference type="EMBL" id="KAK5110662.1"/>
    </source>
</evidence>
<dbReference type="PANTHER" id="PTHR11455:SF18">
    <property type="entry name" value="SI:CH1073-390K14.1"/>
    <property type="match status" value="1"/>
</dbReference>
<dbReference type="GO" id="GO:0003677">
    <property type="term" value="F:DNA binding"/>
    <property type="evidence" value="ECO:0007669"/>
    <property type="project" value="TreeGrafter"/>
</dbReference>
<proteinExistence type="inferred from homology"/>
<accession>A0AAN7YNC9</accession>
<dbReference type="EMBL" id="JAVRRL010000047">
    <property type="protein sequence ID" value="KAK5110662.1"/>
    <property type="molecule type" value="Genomic_DNA"/>
</dbReference>
<dbReference type="Gene3D" id="3.40.50.620">
    <property type="entry name" value="HUPs"/>
    <property type="match status" value="1"/>
</dbReference>
<dbReference type="Pfam" id="PF03441">
    <property type="entry name" value="FAD_binding_7"/>
    <property type="match status" value="1"/>
</dbReference>
<dbReference type="GO" id="GO:0005737">
    <property type="term" value="C:cytoplasm"/>
    <property type="evidence" value="ECO:0007669"/>
    <property type="project" value="TreeGrafter"/>
</dbReference>
<dbReference type="SUPFAM" id="SSF52425">
    <property type="entry name" value="Cryptochrome/photolyase, N-terminal domain"/>
    <property type="match status" value="1"/>
</dbReference>
<evidence type="ECO:0000256" key="2">
    <source>
        <dbReference type="ARBA" id="ARBA00005862"/>
    </source>
</evidence>
<reference evidence="10" key="1">
    <citation type="submission" date="2023-08" db="EMBL/GenBank/DDBJ databases">
        <title>Black Yeasts Isolated from many extreme environments.</title>
        <authorList>
            <person name="Coleine C."/>
            <person name="Stajich J.E."/>
            <person name="Selbmann L."/>
        </authorList>
    </citation>
    <scope>NUCLEOTIDE SEQUENCE</scope>
    <source>
        <strain evidence="10">CCFEE 5401</strain>
    </source>
</reference>
<keyword evidence="3 6" id="KW-0285">Flavoprotein</keyword>
<dbReference type="Gene3D" id="1.10.579.10">
    <property type="entry name" value="DNA Cyclobutane Dipyrimidine Photolyase, subunit A, domain 3"/>
    <property type="match status" value="1"/>
</dbReference>
<dbReference type="SUPFAM" id="SSF48173">
    <property type="entry name" value="Cryptochrome/photolyase FAD-binding domain"/>
    <property type="match status" value="1"/>
</dbReference>
<protein>
    <recommendedName>
        <fullName evidence="9">Photolyase/cryptochrome alpha/beta domain-containing protein</fullName>
    </recommendedName>
</protein>
<evidence type="ECO:0000256" key="4">
    <source>
        <dbReference type="ARBA" id="ARBA00022827"/>
    </source>
</evidence>
<dbReference type="AlphaFoldDB" id="A0AAN7YNC9"/>
<dbReference type="Pfam" id="PF00875">
    <property type="entry name" value="DNA_photolyase"/>
    <property type="match status" value="1"/>
</dbReference>
<dbReference type="FunFam" id="1.10.579.10:FF:000003">
    <property type="entry name" value="Deoxyribodipyrimidine photo-lyase"/>
    <property type="match status" value="1"/>
</dbReference>
<comment type="caution">
    <text evidence="10">The sequence shown here is derived from an EMBL/GenBank/DDBJ whole genome shotgun (WGS) entry which is preliminary data.</text>
</comment>
<dbReference type="Proteomes" id="UP001310890">
    <property type="component" value="Unassembled WGS sequence"/>
</dbReference>
<dbReference type="InterPro" id="IPR018394">
    <property type="entry name" value="DNA_photolyase_1_CS_C"/>
</dbReference>
<dbReference type="InterPro" id="IPR036134">
    <property type="entry name" value="Crypto/Photolyase_FAD-like_sf"/>
</dbReference>
<evidence type="ECO:0000256" key="7">
    <source>
        <dbReference type="PIRSR" id="PIRSR602081-2"/>
    </source>
</evidence>
<dbReference type="GO" id="GO:0003904">
    <property type="term" value="F:deoxyribodipyrimidine photo-lyase activity"/>
    <property type="evidence" value="ECO:0007669"/>
    <property type="project" value="TreeGrafter"/>
</dbReference>
<feature type="binding site" evidence="6">
    <location>
        <begin position="486"/>
        <end position="488"/>
    </location>
    <ligand>
        <name>FAD</name>
        <dbReference type="ChEBI" id="CHEBI:57692"/>
    </ligand>
</feature>
<feature type="site" description="Electron transfer via tryptophanyl radical" evidence="7">
    <location>
        <position position="496"/>
    </location>
</feature>
<feature type="domain" description="Photolyase/cryptochrome alpha/beta" evidence="9">
    <location>
        <begin position="99"/>
        <end position="236"/>
    </location>
</feature>
<feature type="binding site" evidence="6">
    <location>
        <position position="385"/>
    </location>
    <ligand>
        <name>FAD</name>
        <dbReference type="ChEBI" id="CHEBI:57692"/>
    </ligand>
</feature>
<dbReference type="GO" id="GO:0032922">
    <property type="term" value="P:circadian regulation of gene expression"/>
    <property type="evidence" value="ECO:0007669"/>
    <property type="project" value="TreeGrafter"/>
</dbReference>
<dbReference type="GO" id="GO:0005634">
    <property type="term" value="C:nucleus"/>
    <property type="evidence" value="ECO:0007669"/>
    <property type="project" value="TreeGrafter"/>
</dbReference>
<dbReference type="Gene3D" id="1.25.40.80">
    <property type="match status" value="1"/>
</dbReference>